<dbReference type="CDD" id="cd07067">
    <property type="entry name" value="HP_PGM_like"/>
    <property type="match status" value="1"/>
</dbReference>
<dbReference type="Gene3D" id="3.40.50.1240">
    <property type="entry name" value="Phosphoglycerate mutase-like"/>
    <property type="match status" value="1"/>
</dbReference>
<evidence type="ECO:0000313" key="2">
    <source>
        <dbReference type="Proteomes" id="UP000321026"/>
    </source>
</evidence>
<dbReference type="AlphaFoldDB" id="A0A5C7J4R8"/>
<proteinExistence type="predicted"/>
<dbReference type="InterPro" id="IPR013078">
    <property type="entry name" value="His_Pase_superF_clade-1"/>
</dbReference>
<gene>
    <name evidence="1" type="ORF">E6Q11_04560</name>
</gene>
<dbReference type="InterPro" id="IPR029033">
    <property type="entry name" value="His_PPase_superfam"/>
</dbReference>
<reference evidence="1 2" key="1">
    <citation type="submission" date="2018-09" db="EMBL/GenBank/DDBJ databases">
        <title>Metagenome Assembled Genomes from an Advanced Water Purification Facility.</title>
        <authorList>
            <person name="Stamps B.W."/>
            <person name="Spear J.R."/>
        </authorList>
    </citation>
    <scope>NUCLEOTIDE SEQUENCE [LARGE SCALE GENOMIC DNA]</scope>
    <source>
        <strain evidence="1">Bin_63_2</strain>
    </source>
</reference>
<dbReference type="Proteomes" id="UP000321026">
    <property type="component" value="Unassembled WGS sequence"/>
</dbReference>
<evidence type="ECO:0000313" key="1">
    <source>
        <dbReference type="EMBL" id="TXG76503.1"/>
    </source>
</evidence>
<protein>
    <recommendedName>
        <fullName evidence="3">Histidine phosphatase family protein</fullName>
    </recommendedName>
</protein>
<comment type="caution">
    <text evidence="1">The sequence shown here is derived from an EMBL/GenBank/DDBJ whole genome shotgun (WGS) entry which is preliminary data.</text>
</comment>
<dbReference type="SUPFAM" id="SSF53254">
    <property type="entry name" value="Phosphoglycerate mutase-like"/>
    <property type="match status" value="1"/>
</dbReference>
<name>A0A5C7J4R8_9BACT</name>
<accession>A0A5C7J4R8</accession>
<sequence>METLRTAAAIRHARSLFNLERQMDSTNDLRKKFRELFDAEFQDGRGHFSPQTIELAEELSAAHEAKDDPTTPLAPGAEITAELAAKGLSARMGTPTVIYTSPYKRTLDTLDAMTGGWPELTGVRVIKKDLLKEQEHGKVLTLPDWRTLMVLDPEALKVRSTTSEYYYRYPGGESKSDVRIRAGQMLTEAALKNPGKEVIFVTHHVTTLGLCAEVEDWDEEEFLDRDKYNKPENASVTIFRSSNERGGDLALDPKEYGMIFY</sequence>
<organism evidence="1 2">
    <name type="scientific">Candidatus Dojkabacteria bacterium</name>
    <dbReference type="NCBI Taxonomy" id="2099670"/>
    <lineage>
        <taxon>Bacteria</taxon>
        <taxon>Candidatus Dojkabacteria</taxon>
    </lineage>
</organism>
<dbReference type="Pfam" id="PF00300">
    <property type="entry name" value="His_Phos_1"/>
    <property type="match status" value="1"/>
</dbReference>
<dbReference type="EMBL" id="SSDS01000072">
    <property type="protein sequence ID" value="TXG76503.1"/>
    <property type="molecule type" value="Genomic_DNA"/>
</dbReference>
<evidence type="ECO:0008006" key="3">
    <source>
        <dbReference type="Google" id="ProtNLM"/>
    </source>
</evidence>